<gene>
    <name evidence="1" type="ORF">ECPE_LOCUS58</name>
</gene>
<dbReference type="EMBL" id="UZAN01000146">
    <property type="protein sequence ID" value="VDP16524.1"/>
    <property type="molecule type" value="Genomic_DNA"/>
</dbReference>
<dbReference type="PANTHER" id="PTHR15665">
    <property type="entry name" value="ASTEROID PROTEIN"/>
    <property type="match status" value="1"/>
</dbReference>
<evidence type="ECO:0000313" key="1">
    <source>
        <dbReference type="EMBL" id="VDP16524.1"/>
    </source>
</evidence>
<reference evidence="3" key="1">
    <citation type="submission" date="2016-06" db="UniProtKB">
        <authorList>
            <consortium name="WormBaseParasite"/>
        </authorList>
    </citation>
    <scope>IDENTIFICATION</scope>
</reference>
<dbReference type="AlphaFoldDB" id="A0A182ZZC3"/>
<accession>A0A182ZZC3</accession>
<proteinExistence type="predicted"/>
<reference evidence="1 2" key="2">
    <citation type="submission" date="2018-11" db="EMBL/GenBank/DDBJ databases">
        <authorList>
            <consortium name="Pathogen Informatics"/>
        </authorList>
    </citation>
    <scope>NUCLEOTIDE SEQUENCE [LARGE SCALE GENOMIC DNA]</scope>
    <source>
        <strain evidence="1 2">Egypt</strain>
    </source>
</reference>
<protein>
    <submittedName>
        <fullName evidence="3">XPG_I_2 domain-containing protein</fullName>
    </submittedName>
</protein>
<evidence type="ECO:0000313" key="2">
    <source>
        <dbReference type="Proteomes" id="UP000272942"/>
    </source>
</evidence>
<evidence type="ECO:0000313" key="3">
    <source>
        <dbReference type="WBParaSite" id="ECPE_0000005701-mRNA-1"/>
    </source>
</evidence>
<dbReference type="InterPro" id="IPR026832">
    <property type="entry name" value="Asteroid"/>
</dbReference>
<dbReference type="Proteomes" id="UP000272942">
    <property type="component" value="Unassembled WGS sequence"/>
</dbReference>
<sequence length="584" mass="67240">MNRERTQANVYPFIPSLSTNVLLYVVEQHGFMHIAWETEGDLHAAELAIYLNCPLISEDSDFYLFVSEGPTELCFVRQSSIVWNAKRLHTSCDRCRANANQCHVLLCEKFCRNTSPLKSVSRKLLPLLSVLIGNDLIDPAPMFGLISDCRGSNPPRIRSRNVSRIDTCIRWLSQFHGEDLGEALRIILFNCLGEDSVGTVKRIIKTVLTYVINPRQLDPSIIELLKIPKAKQEEQMDHVTIHESYEKAIQSMLHESPHDHHGGDNNILGRTIDVMFQWPLSLVRQFRLSLCPTYALDALYVRGGVVLGISYEDTKLPQSVHKVSQELRAMQYNILLGLEEQLRLVDSKCYGLVDHKVTEHTIINGQFQPICIPCKPYRLHHIEEFLNKHFSCPVSELNDPFDRQLYIILDLWFRNSQLAGNQCESINDSPVALAFTAFVYATKDCYPGIGELYRHVKHFQSICEDANRTEQFHAHITHQLVELQLITVELNAIVQMVMGITPSDEPSERTGLNPFEMWRMFGSCEAIYWLARTLELQPVHERFGQTKNRWIRRLTCSSSNERAENRMDQAINRFNHLWRAIKLQ</sequence>
<dbReference type="PANTHER" id="PTHR15665:SF1">
    <property type="entry name" value="PROTEIN ASTEROID HOMOLOG 1"/>
    <property type="match status" value="1"/>
</dbReference>
<name>A0A182ZZC3_9TREM</name>
<organism evidence="3">
    <name type="scientific">Echinostoma caproni</name>
    <dbReference type="NCBI Taxonomy" id="27848"/>
    <lineage>
        <taxon>Eukaryota</taxon>
        <taxon>Metazoa</taxon>
        <taxon>Spiralia</taxon>
        <taxon>Lophotrochozoa</taxon>
        <taxon>Platyhelminthes</taxon>
        <taxon>Trematoda</taxon>
        <taxon>Digenea</taxon>
        <taxon>Plagiorchiida</taxon>
        <taxon>Echinostomata</taxon>
        <taxon>Echinostomatoidea</taxon>
        <taxon>Echinostomatidae</taxon>
        <taxon>Echinostoma</taxon>
    </lineage>
</organism>
<dbReference type="OrthoDB" id="25987at2759"/>
<keyword evidence="2" id="KW-1185">Reference proteome</keyword>
<dbReference type="WBParaSite" id="ECPE_0000005701-mRNA-1">
    <property type="protein sequence ID" value="ECPE_0000005701-mRNA-1"/>
    <property type="gene ID" value="ECPE_0000005701"/>
</dbReference>